<sequence length="183" mass="20296">MKLKQAKLLLIAGLTLMLGACSSKYRVDNHEVMTTVPPGSSYYVMLPKDGIYGATNYNNSGQMLVQVVRNKLSPFSSKIISASTVETRETAFANAIKDDLDYLIEPEILHWEDRATEWSGRPDRITIKYQAFDVRTQAMLLTTTRSASSKWASLGGDHPQDLLPVPTEEFVAALLGKATNIEK</sequence>
<protein>
    <recommendedName>
        <fullName evidence="4">DUF4823 domain-containing protein</fullName>
    </recommendedName>
</protein>
<feature type="chain" id="PRO_5012605919" description="DUF4823 domain-containing protein" evidence="1">
    <location>
        <begin position="26"/>
        <end position="183"/>
    </location>
</feature>
<evidence type="ECO:0008006" key="4">
    <source>
        <dbReference type="Google" id="ProtNLM"/>
    </source>
</evidence>
<feature type="signal peptide" evidence="1">
    <location>
        <begin position="1"/>
        <end position="25"/>
    </location>
</feature>
<keyword evidence="1" id="KW-0732">Signal</keyword>
<reference evidence="2 3" key="1">
    <citation type="submission" date="2017-08" db="EMBL/GenBank/DDBJ databases">
        <authorList>
            <person name="de Groot N.N."/>
        </authorList>
    </citation>
    <scope>NUCLEOTIDE SEQUENCE [LARGE SCALE GENOMIC DNA]</scope>
    <source>
        <strain evidence="2 3">USBA 78</strain>
    </source>
</reference>
<dbReference type="EMBL" id="OBMM01000001">
    <property type="protein sequence ID" value="SOB94477.1"/>
    <property type="molecule type" value="Genomic_DNA"/>
</dbReference>
<dbReference type="PROSITE" id="PS51257">
    <property type="entry name" value="PROKAR_LIPOPROTEIN"/>
    <property type="match status" value="1"/>
</dbReference>
<proteinExistence type="predicted"/>
<dbReference type="AlphaFoldDB" id="A0A285RQ78"/>
<evidence type="ECO:0000313" key="2">
    <source>
        <dbReference type="EMBL" id="SOB94477.1"/>
    </source>
</evidence>
<dbReference type="Proteomes" id="UP000219068">
    <property type="component" value="Unassembled WGS sequence"/>
</dbReference>
<evidence type="ECO:0000313" key="3">
    <source>
        <dbReference type="Proteomes" id="UP000219068"/>
    </source>
</evidence>
<dbReference type="InterPro" id="IPR032248">
    <property type="entry name" value="DUF4823"/>
</dbReference>
<name>A0A285RQ78_9PROT</name>
<gene>
    <name evidence="2" type="ORF">SAMN05428964_1011062</name>
</gene>
<dbReference type="RefSeq" id="WP_097050727.1">
    <property type="nucleotide sequence ID" value="NZ_JPWD01000008.1"/>
</dbReference>
<organism evidence="2 3">
    <name type="scientific">Thalassospira xiamenensis</name>
    <dbReference type="NCBI Taxonomy" id="220697"/>
    <lineage>
        <taxon>Bacteria</taxon>
        <taxon>Pseudomonadati</taxon>
        <taxon>Pseudomonadota</taxon>
        <taxon>Alphaproteobacteria</taxon>
        <taxon>Rhodospirillales</taxon>
        <taxon>Thalassospiraceae</taxon>
        <taxon>Thalassospira</taxon>
    </lineage>
</organism>
<dbReference type="Pfam" id="PF16105">
    <property type="entry name" value="DUF4823"/>
    <property type="match status" value="1"/>
</dbReference>
<accession>A0A285RQ78</accession>
<evidence type="ECO:0000256" key="1">
    <source>
        <dbReference type="SAM" id="SignalP"/>
    </source>
</evidence>